<accession>A0A0L8BHK2</accession>
<sequence>MKGGCLCGAIRYETRRAPSYSGFCHCRDCQRITGTGHCCYMIFDRSDVIATGSYRSYQTVAANGNISVRHFCDTCGSQIFGSGLPDDGRLTIYAGTLDDLSAFTPTDAIFTRSRPEWDRAAMALQECEALPG</sequence>
<evidence type="ECO:0000259" key="5">
    <source>
        <dbReference type="PROSITE" id="PS51891"/>
    </source>
</evidence>
<evidence type="ECO:0000256" key="4">
    <source>
        <dbReference type="ARBA" id="ARBA00023239"/>
    </source>
</evidence>
<dbReference type="GO" id="GO:0046872">
    <property type="term" value="F:metal ion binding"/>
    <property type="evidence" value="ECO:0007669"/>
    <property type="project" value="UniProtKB-KW"/>
</dbReference>
<dbReference type="OrthoDB" id="9807246at2"/>
<dbReference type="EMBL" id="LGAP01000029">
    <property type="protein sequence ID" value="KOF14156.1"/>
    <property type="molecule type" value="Genomic_DNA"/>
</dbReference>
<name>A0A0L8BHK2_ENSAD</name>
<feature type="domain" description="CENP-V/GFA" evidence="5">
    <location>
        <begin position="1"/>
        <end position="118"/>
    </location>
</feature>
<evidence type="ECO:0000313" key="7">
    <source>
        <dbReference type="Proteomes" id="UP000037425"/>
    </source>
</evidence>
<evidence type="ECO:0000313" key="6">
    <source>
        <dbReference type="EMBL" id="KOF14156.1"/>
    </source>
</evidence>
<dbReference type="InterPro" id="IPR006913">
    <property type="entry name" value="CENP-V/GFA"/>
</dbReference>
<dbReference type="Pfam" id="PF04828">
    <property type="entry name" value="GFA"/>
    <property type="match status" value="1"/>
</dbReference>
<evidence type="ECO:0000256" key="3">
    <source>
        <dbReference type="ARBA" id="ARBA00022833"/>
    </source>
</evidence>
<comment type="caution">
    <text evidence="6">The sequence shown here is derived from an EMBL/GenBank/DDBJ whole genome shotgun (WGS) entry which is preliminary data.</text>
</comment>
<protein>
    <recommendedName>
        <fullName evidence="5">CENP-V/GFA domain-containing protein</fullName>
    </recommendedName>
</protein>
<dbReference type="PROSITE" id="PS51891">
    <property type="entry name" value="CENP_V_GFA"/>
    <property type="match status" value="1"/>
</dbReference>
<organism evidence="6 7">
    <name type="scientific">Ensifer adhaerens</name>
    <name type="common">Sinorhizobium morelense</name>
    <dbReference type="NCBI Taxonomy" id="106592"/>
    <lineage>
        <taxon>Bacteria</taxon>
        <taxon>Pseudomonadati</taxon>
        <taxon>Pseudomonadota</taxon>
        <taxon>Alphaproteobacteria</taxon>
        <taxon>Hyphomicrobiales</taxon>
        <taxon>Rhizobiaceae</taxon>
        <taxon>Sinorhizobium/Ensifer group</taxon>
        <taxon>Ensifer</taxon>
    </lineage>
</organism>
<keyword evidence="4" id="KW-0456">Lyase</keyword>
<dbReference type="AlphaFoldDB" id="A0A0L8BHK2"/>
<dbReference type="Gene3D" id="3.90.1590.10">
    <property type="entry name" value="glutathione-dependent formaldehyde- activating enzyme (gfa)"/>
    <property type="match status" value="1"/>
</dbReference>
<comment type="similarity">
    <text evidence="1">Belongs to the Gfa family.</text>
</comment>
<dbReference type="InterPro" id="IPR011057">
    <property type="entry name" value="Mss4-like_sf"/>
</dbReference>
<dbReference type="GO" id="GO:0016846">
    <property type="term" value="F:carbon-sulfur lyase activity"/>
    <property type="evidence" value="ECO:0007669"/>
    <property type="project" value="InterPro"/>
</dbReference>
<dbReference type="SUPFAM" id="SSF51316">
    <property type="entry name" value="Mss4-like"/>
    <property type="match status" value="1"/>
</dbReference>
<proteinExistence type="inferred from homology"/>
<dbReference type="PANTHER" id="PTHR33337:SF40">
    <property type="entry name" value="CENP-V_GFA DOMAIN-CONTAINING PROTEIN-RELATED"/>
    <property type="match status" value="1"/>
</dbReference>
<dbReference type="PATRIC" id="fig|106592.7.peg.4407"/>
<evidence type="ECO:0000256" key="1">
    <source>
        <dbReference type="ARBA" id="ARBA00005495"/>
    </source>
</evidence>
<keyword evidence="3" id="KW-0862">Zinc</keyword>
<reference evidence="7" key="1">
    <citation type="submission" date="2015-07" db="EMBL/GenBank/DDBJ databases">
        <title>Whole genome sequence of an Ensifer adhaerens strain isolated from a cave pool in the Wind Cave National Park.</title>
        <authorList>
            <person name="Eng W.W.H."/>
            <person name="Gan H.M."/>
            <person name="Barton H.A."/>
            <person name="Savka M.A."/>
        </authorList>
    </citation>
    <scope>NUCLEOTIDE SEQUENCE [LARGE SCALE GENOMIC DNA]</scope>
    <source>
        <strain evidence="7">SD006</strain>
    </source>
</reference>
<keyword evidence="2" id="KW-0479">Metal-binding</keyword>
<dbReference type="Proteomes" id="UP000037425">
    <property type="component" value="Unassembled WGS sequence"/>
</dbReference>
<dbReference type="PANTHER" id="PTHR33337">
    <property type="entry name" value="GFA DOMAIN-CONTAINING PROTEIN"/>
    <property type="match status" value="1"/>
</dbReference>
<gene>
    <name evidence="6" type="ORF">AC244_28005</name>
</gene>
<dbReference type="RefSeq" id="WP_053252087.1">
    <property type="nucleotide sequence ID" value="NZ_LGAP01000029.1"/>
</dbReference>
<evidence type="ECO:0000256" key="2">
    <source>
        <dbReference type="ARBA" id="ARBA00022723"/>
    </source>
</evidence>